<organism evidence="1 2">
    <name type="scientific">Candidatus Uhrbacteria bacterium CG_4_9_14_3_um_filter_41_35</name>
    <dbReference type="NCBI Taxonomy" id="1975034"/>
    <lineage>
        <taxon>Bacteria</taxon>
        <taxon>Candidatus Uhriibacteriota</taxon>
    </lineage>
</organism>
<reference evidence="2" key="1">
    <citation type="submission" date="2017-09" db="EMBL/GenBank/DDBJ databases">
        <title>Depth-based differentiation of microbial function through sediment-hosted aquifers and enrichment of novel symbionts in the deep terrestrial subsurface.</title>
        <authorList>
            <person name="Probst A.J."/>
            <person name="Ladd B."/>
            <person name="Jarett J.K."/>
            <person name="Geller-Mcgrath D.E."/>
            <person name="Sieber C.M.K."/>
            <person name="Emerson J.B."/>
            <person name="Anantharaman K."/>
            <person name="Thomas B.C."/>
            <person name="Malmstrom R."/>
            <person name="Stieglmeier M."/>
            <person name="Klingl A."/>
            <person name="Woyke T."/>
            <person name="Ryan C.M."/>
            <person name="Banfield J.F."/>
        </authorList>
    </citation>
    <scope>NUCLEOTIDE SEQUENCE [LARGE SCALE GENOMIC DNA]</scope>
</reference>
<dbReference type="AlphaFoldDB" id="A0A2M7XF16"/>
<protein>
    <submittedName>
        <fullName evidence="1">Uncharacterized protein</fullName>
    </submittedName>
</protein>
<dbReference type="Proteomes" id="UP000231263">
    <property type="component" value="Unassembled WGS sequence"/>
</dbReference>
<gene>
    <name evidence="1" type="ORF">CO173_01625</name>
</gene>
<dbReference type="EMBL" id="PFWT01000009">
    <property type="protein sequence ID" value="PJA46445.1"/>
    <property type="molecule type" value="Genomic_DNA"/>
</dbReference>
<sequence>MNVATRAVSDYLAWREEQLQRIEAERDQLHAHLLGLIPGHLDVFIAPDGQGELRHLLNGEPANLRLDQSCCRRAGTRDLAELKERFEDLGRAWTGLVSVTIKKDPLFYEEESLLVTFKPA</sequence>
<evidence type="ECO:0000313" key="1">
    <source>
        <dbReference type="EMBL" id="PJA46445.1"/>
    </source>
</evidence>
<evidence type="ECO:0000313" key="2">
    <source>
        <dbReference type="Proteomes" id="UP000231263"/>
    </source>
</evidence>
<proteinExistence type="predicted"/>
<comment type="caution">
    <text evidence="1">The sequence shown here is derived from an EMBL/GenBank/DDBJ whole genome shotgun (WGS) entry which is preliminary data.</text>
</comment>
<accession>A0A2M7XF16</accession>
<name>A0A2M7XF16_9BACT</name>